<accession>A0A1D8D758</accession>
<dbReference type="InterPro" id="IPR003812">
    <property type="entry name" value="Fido"/>
</dbReference>
<dbReference type="GO" id="GO:0005524">
    <property type="term" value="F:ATP binding"/>
    <property type="evidence" value="ECO:0007669"/>
    <property type="project" value="UniProtKB-KW"/>
</dbReference>
<feature type="binding site" evidence="1">
    <location>
        <begin position="201"/>
        <end position="207"/>
    </location>
    <ligand>
        <name>ATP</name>
        <dbReference type="ChEBI" id="CHEBI:30616"/>
    </ligand>
</feature>
<dbReference type="PROSITE" id="PS51459">
    <property type="entry name" value="FIDO"/>
    <property type="match status" value="1"/>
</dbReference>
<dbReference type="PANTHER" id="PTHR13504">
    <property type="entry name" value="FIDO DOMAIN-CONTAINING PROTEIN DDB_G0283145"/>
    <property type="match status" value="1"/>
</dbReference>
<dbReference type="PIRSF" id="PIRSF038925">
    <property type="entry name" value="AMP-prot_trans"/>
    <property type="match status" value="1"/>
</dbReference>
<name>A0A1D8D758_CHLLM</name>
<dbReference type="SUPFAM" id="SSF140931">
    <property type="entry name" value="Fic-like"/>
    <property type="match status" value="1"/>
</dbReference>
<keyword evidence="1" id="KW-0547">Nucleotide-binding</keyword>
<dbReference type="PANTHER" id="PTHR13504:SF38">
    <property type="entry name" value="FIDO DOMAIN-CONTAINING PROTEIN"/>
    <property type="match status" value="1"/>
</dbReference>
<dbReference type="OrthoDB" id="9814400at2"/>
<dbReference type="InterPro" id="IPR026287">
    <property type="entry name" value="SoFic-like"/>
</dbReference>
<dbReference type="AlphaFoldDB" id="A0A1D8D758"/>
<feature type="binding site" evidence="3">
    <location>
        <begin position="200"/>
        <end position="207"/>
    </location>
    <ligand>
        <name>ATP</name>
        <dbReference type="ChEBI" id="CHEBI:30616"/>
    </ligand>
</feature>
<feature type="active site" evidence="2">
    <location>
        <position position="196"/>
    </location>
</feature>
<evidence type="ECO:0000256" key="3">
    <source>
        <dbReference type="PIRSR" id="PIRSR640198-2"/>
    </source>
</evidence>
<evidence type="ECO:0000256" key="2">
    <source>
        <dbReference type="PIRSR" id="PIRSR640198-1"/>
    </source>
</evidence>
<evidence type="ECO:0000259" key="4">
    <source>
        <dbReference type="PROSITE" id="PS51459"/>
    </source>
</evidence>
<keyword evidence="1" id="KW-0067">ATP-binding</keyword>
<dbReference type="Pfam" id="PF13784">
    <property type="entry name" value="Fic_N"/>
    <property type="match status" value="1"/>
</dbReference>
<dbReference type="RefSeq" id="WP_069810855.1">
    <property type="nucleotide sequence ID" value="NZ_CP017305.1"/>
</dbReference>
<dbReference type="Pfam" id="PF02661">
    <property type="entry name" value="Fic"/>
    <property type="match status" value="1"/>
</dbReference>
<dbReference type="Gene3D" id="1.10.3290.10">
    <property type="entry name" value="Fido-like domain"/>
    <property type="match status" value="1"/>
</dbReference>
<feature type="binding site" evidence="1">
    <location>
        <position position="238"/>
    </location>
    <ligand>
        <name>ATP</name>
        <dbReference type="ChEBI" id="CHEBI:30616"/>
    </ligand>
</feature>
<evidence type="ECO:0000313" key="5">
    <source>
        <dbReference type="EMBL" id="AOS84664.1"/>
    </source>
</evidence>
<sequence length="367" mass="41897">MQPYKPDRLPLSGLDYQRLFALVGEANAELARYDGLLQGIVNPDVMLSPLTLEEATLSSRIEGTQATVDEVLEQDAGLVKTGEKYKDIQEILNYRKALHSAQQYLAERPITLAFIRELHRILLDSVRGQDKRPGEFRKDQNWIGSIGCSIDQASFVPPNPLQLQDHLEAWQAYLSTNDIDLLLQTAVMHAQFELLHPFKDGNGRIGRILIPLFLYQKRALSHPMFYLSSYLESHRNEYYQALQGISRLGEWNGWIAFFLDAVKIQAKENSRRVRAIMSLYDDMKQLIHERTHSQYAIQVLDAIFSRPIFRTTDFIQETSIQKPTAMGLLRQLKAAEVLKELQAGSGRRSAVLCFPALLTITEQKQVL</sequence>
<reference evidence="5" key="1">
    <citation type="submission" date="2016-09" db="EMBL/GenBank/DDBJ databases">
        <title>Genome sequence of Chlorobaculum limnaeum.</title>
        <authorList>
            <person name="Liu Z."/>
            <person name="Tank M."/>
            <person name="Bryant D.A."/>
        </authorList>
    </citation>
    <scope>NUCLEOTIDE SEQUENCE [LARGE SCALE GENOMIC DNA]</scope>
    <source>
        <strain evidence="5">DSM 1677</strain>
    </source>
</reference>
<feature type="binding site" evidence="1">
    <location>
        <position position="62"/>
    </location>
    <ligand>
        <name>ATP</name>
        <dbReference type="ChEBI" id="CHEBI:30616"/>
    </ligand>
</feature>
<evidence type="ECO:0000256" key="1">
    <source>
        <dbReference type="PIRSR" id="PIRSR038925-1"/>
    </source>
</evidence>
<dbReference type="InterPro" id="IPR040198">
    <property type="entry name" value="Fido_containing"/>
</dbReference>
<organism evidence="5 6">
    <name type="scientific">Chlorobaculum limnaeum</name>
    <dbReference type="NCBI Taxonomy" id="274537"/>
    <lineage>
        <taxon>Bacteria</taxon>
        <taxon>Pseudomonadati</taxon>
        <taxon>Chlorobiota</taxon>
        <taxon>Chlorobiia</taxon>
        <taxon>Chlorobiales</taxon>
        <taxon>Chlorobiaceae</taxon>
        <taxon>Chlorobaculum</taxon>
    </lineage>
</organism>
<dbReference type="EMBL" id="CP017305">
    <property type="protein sequence ID" value="AOS84664.1"/>
    <property type="molecule type" value="Genomic_DNA"/>
</dbReference>
<protein>
    <submittedName>
        <fullName evidence="5">Cell filamentation protein Fic</fullName>
    </submittedName>
</protein>
<dbReference type="InterPro" id="IPR036597">
    <property type="entry name" value="Fido-like_dom_sf"/>
</dbReference>
<feature type="binding site" evidence="1">
    <location>
        <position position="196"/>
    </location>
    <ligand>
        <name>ATP</name>
        <dbReference type="ChEBI" id="CHEBI:30616"/>
    </ligand>
</feature>
<dbReference type="STRING" id="274537.BIU88_11300"/>
<proteinExistence type="predicted"/>
<dbReference type="KEGG" id="clz:BIU88_11300"/>
<feature type="domain" description="Fido" evidence="4">
    <location>
        <begin position="110"/>
        <end position="260"/>
    </location>
</feature>
<dbReference type="InterPro" id="IPR025758">
    <property type="entry name" value="Fic/DOC_N"/>
</dbReference>
<gene>
    <name evidence="5" type="ORF">BIU88_11300</name>
</gene>
<evidence type="ECO:0000313" key="6">
    <source>
        <dbReference type="Proteomes" id="UP000095185"/>
    </source>
</evidence>
<keyword evidence="6" id="KW-1185">Reference proteome</keyword>
<dbReference type="Proteomes" id="UP000095185">
    <property type="component" value="Chromosome"/>
</dbReference>
<feature type="binding site" evidence="3">
    <location>
        <begin position="238"/>
        <end position="239"/>
    </location>
    <ligand>
        <name>ATP</name>
        <dbReference type="ChEBI" id="CHEBI:30616"/>
    </ligand>
</feature>